<evidence type="ECO:0000313" key="4">
    <source>
        <dbReference type="Proteomes" id="UP000297729"/>
    </source>
</evidence>
<evidence type="ECO:0000313" key="3">
    <source>
        <dbReference type="EMBL" id="TFW23259.1"/>
    </source>
</evidence>
<keyword evidence="4" id="KW-1185">Reference proteome</keyword>
<accession>A0A4Y9SGK8</accession>
<organism evidence="3 4">
    <name type="scientific">Duganella callida</name>
    <dbReference type="NCBI Taxonomy" id="2561932"/>
    <lineage>
        <taxon>Bacteria</taxon>
        <taxon>Pseudomonadati</taxon>
        <taxon>Pseudomonadota</taxon>
        <taxon>Betaproteobacteria</taxon>
        <taxon>Burkholderiales</taxon>
        <taxon>Oxalobacteraceae</taxon>
        <taxon>Telluria group</taxon>
        <taxon>Duganella</taxon>
    </lineage>
</organism>
<evidence type="ECO:0000256" key="1">
    <source>
        <dbReference type="SAM" id="Phobius"/>
    </source>
</evidence>
<dbReference type="RefSeq" id="WP_135201690.1">
    <property type="nucleotide sequence ID" value="NZ_SPVG01000110.1"/>
</dbReference>
<evidence type="ECO:0000259" key="2">
    <source>
        <dbReference type="Pfam" id="PF13400"/>
    </source>
</evidence>
<comment type="caution">
    <text evidence="3">The sequence shown here is derived from an EMBL/GenBank/DDBJ whole genome shotgun (WGS) entry which is preliminary data.</text>
</comment>
<sequence length="491" mass="50458">MSSQPLRRQDGAIAIMFALMAMGMVALIGLALDLALVYNRKAELQALADATALAAARQLDGTVAGITNALNVAAATAASYHYQYNALPVNWSSAALRFAAAADAADAGWVDAATAQTMPGGILYARVDTRALDAGLGTVHTFFMRGSGDGANTASTAARAVAGRMSTQVLPLAVCALSATPAAARVNVAGNAAYNELVEFGFRRGVAYDLMQLNPDGITPEHFLIDPLAPPGTTGTAAHFAVDVVRPFVCTGSMPMGRITGGALTVMRGFPLASLYNHLNSRFDQYGNNNCSPENAPPDTNIKPYPYTGIAWMAAAPAGQSAGAWTSGGTRLWTRADPQPGDATNTAPLYGPLWAHAKAVPYAAYAAAPTEPAAGYGAFSASAWASLYTPNPPTALSYPATQTQSTPYIQSSSATYFQAPSAAHQPGLARRRVLNVALLACPLPAGAVLSASVLGVGRFFMTVPATATSLNAEFGGAAALSSLAGAVELLP</sequence>
<keyword evidence="1" id="KW-0472">Membrane</keyword>
<name>A0A4Y9SGK8_9BURK</name>
<feature type="transmembrane region" description="Helical" evidence="1">
    <location>
        <begin position="12"/>
        <end position="38"/>
    </location>
</feature>
<dbReference type="Pfam" id="PF13400">
    <property type="entry name" value="Tad"/>
    <property type="match status" value="1"/>
</dbReference>
<dbReference type="AlphaFoldDB" id="A0A4Y9SGK8"/>
<protein>
    <submittedName>
        <fullName evidence="3">Pilus assembly protein TadE</fullName>
    </submittedName>
</protein>
<gene>
    <name evidence="3" type="ORF">E4L98_11430</name>
</gene>
<dbReference type="Proteomes" id="UP000297729">
    <property type="component" value="Unassembled WGS sequence"/>
</dbReference>
<dbReference type="EMBL" id="SPVG01000110">
    <property type="protein sequence ID" value="TFW23259.1"/>
    <property type="molecule type" value="Genomic_DNA"/>
</dbReference>
<dbReference type="OrthoDB" id="8595764at2"/>
<feature type="domain" description="Putative Flp pilus-assembly TadG-like N-terminal" evidence="2">
    <location>
        <begin position="11"/>
        <end position="58"/>
    </location>
</feature>
<dbReference type="InterPro" id="IPR028087">
    <property type="entry name" value="Tad_N"/>
</dbReference>
<reference evidence="3 4" key="1">
    <citation type="submission" date="2019-03" db="EMBL/GenBank/DDBJ databases">
        <title>Draft Genome Sequence of Duganella callidus sp. nov., a Novel Duganella Species Isolated from Cultivated Soil.</title>
        <authorList>
            <person name="Raths R."/>
            <person name="Peta V."/>
            <person name="Bucking H."/>
        </authorList>
    </citation>
    <scope>NUCLEOTIDE SEQUENCE [LARGE SCALE GENOMIC DNA]</scope>
    <source>
        <strain evidence="3 4">DN04</strain>
    </source>
</reference>
<proteinExistence type="predicted"/>
<keyword evidence="1" id="KW-1133">Transmembrane helix</keyword>
<keyword evidence="1" id="KW-0812">Transmembrane</keyword>